<dbReference type="Proteomes" id="UP000033103">
    <property type="component" value="Chromosome"/>
</dbReference>
<keyword evidence="2" id="KW-1185">Reference proteome</keyword>
<dbReference type="EMBL" id="CP011280">
    <property type="protein sequence ID" value="AKC95049.1"/>
    <property type="molecule type" value="Genomic_DNA"/>
</dbReference>
<protein>
    <submittedName>
        <fullName evidence="1">Uncharacterized protein</fullName>
    </submittedName>
</protein>
<dbReference type="HOGENOM" id="CLU_1427129_0_0_0"/>
<dbReference type="KEGG" id="sns:VC03_00365"/>
<dbReference type="PATRIC" id="fig|1069640.6.peg.66"/>
<evidence type="ECO:0000313" key="1">
    <source>
        <dbReference type="EMBL" id="AKC95049.1"/>
    </source>
</evidence>
<organism evidence="1 2">
    <name type="scientific">Sneathia vaginalis</name>
    <dbReference type="NCBI Taxonomy" id="187101"/>
    <lineage>
        <taxon>Bacteria</taxon>
        <taxon>Fusobacteriati</taxon>
        <taxon>Fusobacteriota</taxon>
        <taxon>Fusobacteriia</taxon>
        <taxon>Fusobacteriales</taxon>
        <taxon>Leptotrichiaceae</taxon>
        <taxon>Sneathia</taxon>
    </lineage>
</organism>
<accession>A0A0E3UTF6</accession>
<evidence type="ECO:0000313" key="2">
    <source>
        <dbReference type="Proteomes" id="UP000033103"/>
    </source>
</evidence>
<gene>
    <name evidence="1" type="ORF">VC03_00365</name>
</gene>
<name>A0A0E3UTF6_9FUSO</name>
<dbReference type="AlphaFoldDB" id="A0A0E3UTF6"/>
<dbReference type="STRING" id="187101.VC03_00365"/>
<proteinExistence type="predicted"/>
<reference evidence="1 2" key="1">
    <citation type="journal article" date="2012" name="BMC Genomics">
        <title>Genomic sequence analysis and characterization of Sneathia amnii sp. nov.</title>
        <authorList>
            <consortium name="Vaginal Microbiome Consortium (additional members)"/>
            <person name="Harwich M.D.Jr."/>
            <person name="Serrano M.G."/>
            <person name="Fettweis J.M."/>
            <person name="Alves J.M."/>
            <person name="Reimers M.A."/>
            <person name="Buck G.A."/>
            <person name="Jefferson K.K."/>
        </authorList>
    </citation>
    <scope>NUCLEOTIDE SEQUENCE [LARGE SCALE GENOMIC DNA]</scope>
    <source>
        <strain evidence="1 2">SN35</strain>
    </source>
</reference>
<sequence length="190" mass="21371">MIIIAVLPILCFGELSVDTTLYFNKKIGKTEHILKNSVKFEKENAVLGIELDTYKQRSILSGYIGYTTSIDKLAITNAVGYKSRGYYNLNVKYMGLIKPYIDLKVYPFDDACIVELGTAMEKKIEDTNLELSLSTSILKNRKISKVGTNVSLKVYREQDLSSNIRAKYGIKAMLDNSNPSLAIFYGISIR</sequence>